<evidence type="ECO:0000259" key="3">
    <source>
        <dbReference type="Pfam" id="PF14372"/>
    </source>
</evidence>
<evidence type="ECO:0000256" key="1">
    <source>
        <dbReference type="ARBA" id="ARBA00023125"/>
    </source>
</evidence>
<gene>
    <name evidence="5" type="primary">LOC111022309</name>
</gene>
<reference evidence="5" key="1">
    <citation type="submission" date="2025-08" db="UniProtKB">
        <authorList>
            <consortium name="RefSeq"/>
        </authorList>
    </citation>
    <scope>IDENTIFICATION</scope>
</reference>
<feature type="region of interest" description="Disordered" evidence="2">
    <location>
        <begin position="401"/>
        <end position="428"/>
    </location>
</feature>
<evidence type="ECO:0000313" key="5">
    <source>
        <dbReference type="RefSeq" id="XP_022155174.1"/>
    </source>
</evidence>
<dbReference type="InterPro" id="IPR052035">
    <property type="entry name" value="ZnF_BED_domain_contain"/>
</dbReference>
<feature type="region of interest" description="Disordered" evidence="2">
    <location>
        <begin position="360"/>
        <end position="383"/>
    </location>
</feature>
<proteinExistence type="predicted"/>
<dbReference type="KEGG" id="mcha:111022309"/>
<sequence>MIEKKKLKSALSRSGQRVCLTTDTWTSVQNINYMVITAHFIDGDWNLHKRILNFCQIANHKGDTIGRAIEKCLQSWDIDKIFTVTVDNASSNDGAMTYLTRKLKERNVLVLDGEFLHVRCCAHILNLIVGDALKDLHVSIVRIRNAVKYVRSSPTRLQIFKDFAKEDSISTKSCLTMDVPTRWNSTFTMLDGAIKFKRTFERLEDHDRNYIAEGDRPTNEDWDNARVFVGFLKIFSDVTLKFSASMSVTSNIFFHEVCLVQETIREYSLYKNYLLSKMALRMQTKFNKYWGVTTSEKINLLLYVAVVFDPRYKLNYVSYCFHEFLEEESANLWTNKVEATLRQLCDDYYTRLSVTKEYHSQTQSTPVETSSGQGEIPSNSSSASCGIGIYKVRAAVHDRYKQSKKKDSYDGKTEVTRSHLNRSHSLSR</sequence>
<dbReference type="Proteomes" id="UP000504603">
    <property type="component" value="Unplaced"/>
</dbReference>
<name>A0A6J1DPH4_MOMCH</name>
<dbReference type="AlphaFoldDB" id="A0A6J1DPH4"/>
<protein>
    <submittedName>
        <fullName evidence="5">Zinc finger BED domain-containing protein RICESLEEPER 2-like</fullName>
    </submittedName>
</protein>
<dbReference type="GeneID" id="111022309"/>
<feature type="compositionally biased region" description="Basic residues" evidence="2">
    <location>
        <begin position="419"/>
        <end position="428"/>
    </location>
</feature>
<dbReference type="InterPro" id="IPR025525">
    <property type="entry name" value="hAT-like_transposase_RNase-H"/>
</dbReference>
<dbReference type="PANTHER" id="PTHR46481">
    <property type="entry name" value="ZINC FINGER BED DOMAIN-CONTAINING PROTEIN 4"/>
    <property type="match status" value="1"/>
</dbReference>
<dbReference type="GO" id="GO:0003677">
    <property type="term" value="F:DNA binding"/>
    <property type="evidence" value="ECO:0007669"/>
    <property type="project" value="UniProtKB-KW"/>
</dbReference>
<dbReference type="Pfam" id="PF14372">
    <property type="entry name" value="hAT-like_RNase-H"/>
    <property type="match status" value="1"/>
</dbReference>
<accession>A0A6J1DPH4</accession>
<dbReference type="SUPFAM" id="SSF53098">
    <property type="entry name" value="Ribonuclease H-like"/>
    <property type="match status" value="1"/>
</dbReference>
<evidence type="ECO:0000256" key="2">
    <source>
        <dbReference type="SAM" id="MobiDB-lite"/>
    </source>
</evidence>
<organism evidence="4 5">
    <name type="scientific">Momordica charantia</name>
    <name type="common">Bitter gourd</name>
    <name type="synonym">Balsam pear</name>
    <dbReference type="NCBI Taxonomy" id="3673"/>
    <lineage>
        <taxon>Eukaryota</taxon>
        <taxon>Viridiplantae</taxon>
        <taxon>Streptophyta</taxon>
        <taxon>Embryophyta</taxon>
        <taxon>Tracheophyta</taxon>
        <taxon>Spermatophyta</taxon>
        <taxon>Magnoliopsida</taxon>
        <taxon>eudicotyledons</taxon>
        <taxon>Gunneridae</taxon>
        <taxon>Pentapetalae</taxon>
        <taxon>rosids</taxon>
        <taxon>fabids</taxon>
        <taxon>Cucurbitales</taxon>
        <taxon>Cucurbitaceae</taxon>
        <taxon>Momordiceae</taxon>
        <taxon>Momordica</taxon>
    </lineage>
</organism>
<dbReference type="OrthoDB" id="1745426at2759"/>
<feature type="compositionally biased region" description="Basic and acidic residues" evidence="2">
    <location>
        <begin position="401"/>
        <end position="417"/>
    </location>
</feature>
<feature type="domain" description="hAT-like transposase RNase-H fold" evidence="3">
    <location>
        <begin position="244"/>
        <end position="348"/>
    </location>
</feature>
<keyword evidence="1" id="KW-0238">DNA-binding</keyword>
<keyword evidence="4" id="KW-1185">Reference proteome</keyword>
<evidence type="ECO:0000313" key="4">
    <source>
        <dbReference type="Proteomes" id="UP000504603"/>
    </source>
</evidence>
<dbReference type="PANTHER" id="PTHR46481:SF8">
    <property type="entry name" value="ZINC FINGER BED DOMAIN-CONTAINING PROTEIN RICESLEEPER 1-LIKE"/>
    <property type="match status" value="1"/>
</dbReference>
<dbReference type="RefSeq" id="XP_022155174.1">
    <property type="nucleotide sequence ID" value="XM_022299482.1"/>
</dbReference>
<dbReference type="InterPro" id="IPR012337">
    <property type="entry name" value="RNaseH-like_sf"/>
</dbReference>